<protein>
    <recommendedName>
        <fullName evidence="3">Fibronectin type-III domain-containing protein</fullName>
    </recommendedName>
</protein>
<dbReference type="RefSeq" id="WP_308950760.1">
    <property type="nucleotide sequence ID" value="NZ_JARXHW010000027.1"/>
</dbReference>
<dbReference type="EMBL" id="JARXHW010000027">
    <property type="protein sequence ID" value="MDQ8208254.1"/>
    <property type="molecule type" value="Genomic_DNA"/>
</dbReference>
<gene>
    <name evidence="1" type="ORF">QEH52_12090</name>
</gene>
<proteinExistence type="predicted"/>
<keyword evidence="2" id="KW-1185">Reference proteome</keyword>
<accession>A0ABU1AYC6</accession>
<comment type="caution">
    <text evidence="1">The sequence shown here is derived from an EMBL/GenBank/DDBJ whole genome shotgun (WGS) entry which is preliminary data.</text>
</comment>
<organism evidence="1 2">
    <name type="scientific">Thalassobacterium maritimum</name>
    <dbReference type="NCBI Taxonomy" id="3041265"/>
    <lineage>
        <taxon>Bacteria</taxon>
        <taxon>Pseudomonadati</taxon>
        <taxon>Verrucomicrobiota</taxon>
        <taxon>Opitutia</taxon>
        <taxon>Puniceicoccales</taxon>
        <taxon>Coraliomargaritaceae</taxon>
        <taxon>Thalassobacterium</taxon>
    </lineage>
</organism>
<sequence length="216" mass="23016">MIISRIGASFAAGTDLLITTDDGAWSDYVIVRYTIEDHDVIFGQPRATISGSFRDLVGGTSDDSVTVQVFHNASELFSATGSAGRLTETDGSFALTALKVAAGDTLSFVVGSHGGSVGDEVALNVSIQFERESSVESGDLALGIQSGHSFADEIGTLRFSGVPGFSYQVEWTSDLADSESWEVVDTIPFLPASLYDVYVEATGGRGFWRMTWDNSE</sequence>
<evidence type="ECO:0008006" key="3">
    <source>
        <dbReference type="Google" id="ProtNLM"/>
    </source>
</evidence>
<evidence type="ECO:0000313" key="1">
    <source>
        <dbReference type="EMBL" id="MDQ8208254.1"/>
    </source>
</evidence>
<evidence type="ECO:0000313" key="2">
    <source>
        <dbReference type="Proteomes" id="UP001225316"/>
    </source>
</evidence>
<name>A0ABU1AYC6_9BACT</name>
<dbReference type="Proteomes" id="UP001225316">
    <property type="component" value="Unassembled WGS sequence"/>
</dbReference>
<reference evidence="1 2" key="1">
    <citation type="submission" date="2023-04" db="EMBL/GenBank/DDBJ databases">
        <title>A novel bacteria isolated from coastal sediment.</title>
        <authorList>
            <person name="Liu X.-J."/>
            <person name="Du Z.-J."/>
        </authorList>
    </citation>
    <scope>NUCLEOTIDE SEQUENCE [LARGE SCALE GENOMIC DNA]</scope>
    <source>
        <strain evidence="1 2">SDUM461003</strain>
    </source>
</reference>